<evidence type="ECO:0000313" key="1">
    <source>
        <dbReference type="EMBL" id="QLY32605.1"/>
    </source>
</evidence>
<keyword evidence="2" id="KW-1185">Reference proteome</keyword>
<dbReference type="KEGG" id="nhu:H0264_10415"/>
<sequence>MGAYLDAVGEFATLQGKTGAEAEAAYASWSPDAVIRSKSRLAYLAGLEKLFGTDLGLPDPMSGSGGTRRRLLLRFLLQTARSYRAIGTPLDGYMEAGLLVKAMEDVGIVDTVTDGCARMQSPARTLRQQHLELLDILLRGLLGERADAVYELDDLAAADIVVPEPWDPWAVE</sequence>
<accession>A0A7D6ZS81</accession>
<gene>
    <name evidence="1" type="ORF">H0264_10415</name>
</gene>
<protein>
    <submittedName>
        <fullName evidence="1">Uncharacterized protein</fullName>
    </submittedName>
</protein>
<evidence type="ECO:0000313" key="2">
    <source>
        <dbReference type="Proteomes" id="UP000515512"/>
    </source>
</evidence>
<dbReference type="EMBL" id="CP059399">
    <property type="protein sequence ID" value="QLY32605.1"/>
    <property type="molecule type" value="Genomic_DNA"/>
</dbReference>
<reference evidence="1 2" key="1">
    <citation type="submission" date="2020-07" db="EMBL/GenBank/DDBJ databases">
        <authorList>
            <person name="Zhuang K."/>
            <person name="Ran Y."/>
        </authorList>
    </citation>
    <scope>NUCLEOTIDE SEQUENCE [LARGE SCALE GENOMIC DNA]</scope>
    <source>
        <strain evidence="1 2">WCH-YHL-001</strain>
    </source>
</reference>
<proteinExistence type="predicted"/>
<dbReference type="AlphaFoldDB" id="A0A7D6ZS81"/>
<dbReference type="RefSeq" id="WP_181583770.1">
    <property type="nucleotide sequence ID" value="NZ_CP059399.1"/>
</dbReference>
<dbReference type="Proteomes" id="UP000515512">
    <property type="component" value="Chromosome"/>
</dbReference>
<name>A0A7D6ZS81_9NOCA</name>
<organism evidence="1 2">
    <name type="scientific">Nocardia huaxiensis</name>
    <dbReference type="NCBI Taxonomy" id="2755382"/>
    <lineage>
        <taxon>Bacteria</taxon>
        <taxon>Bacillati</taxon>
        <taxon>Actinomycetota</taxon>
        <taxon>Actinomycetes</taxon>
        <taxon>Mycobacteriales</taxon>
        <taxon>Nocardiaceae</taxon>
        <taxon>Nocardia</taxon>
    </lineage>
</organism>